<dbReference type="EMBL" id="KQ417305">
    <property type="protein sequence ID" value="KOF92542.1"/>
    <property type="molecule type" value="Genomic_DNA"/>
</dbReference>
<sequence length="144" mass="16931">IFEKLKDLSLSLQGKKSDIFTLKDKIEGFIKKINIWQNRVENDSFERFPVIDSFIIEKNNCKNLIATIIIDHLKTLETQFRKYFIANFNFQNTTYLCETAFSALTLIKTKYHLTLKNVEDALRPAVPNITPRIYFNKSLQIFMS</sequence>
<dbReference type="PANTHER" id="PTHR45913">
    <property type="entry name" value="EPM2A-INTERACTING PROTEIN 1"/>
    <property type="match status" value="1"/>
</dbReference>
<dbReference type="AlphaFoldDB" id="A0A0L8HTL5"/>
<dbReference type="PANTHER" id="PTHR45913:SF19">
    <property type="entry name" value="LOW QUALITY PROTEIN: ZINC FINGER BED DOMAIN-CONTAINING PROTEIN 5-LIKE"/>
    <property type="match status" value="1"/>
</dbReference>
<protein>
    <submittedName>
        <fullName evidence="1">Uncharacterized protein</fullName>
    </submittedName>
</protein>
<evidence type="ECO:0000313" key="1">
    <source>
        <dbReference type="EMBL" id="KOF92542.1"/>
    </source>
</evidence>
<dbReference type="STRING" id="37653.A0A0L8HTL5"/>
<gene>
    <name evidence="1" type="ORF">OCBIM_22006237mg</name>
</gene>
<organism evidence="1">
    <name type="scientific">Octopus bimaculoides</name>
    <name type="common">California two-spotted octopus</name>
    <dbReference type="NCBI Taxonomy" id="37653"/>
    <lineage>
        <taxon>Eukaryota</taxon>
        <taxon>Metazoa</taxon>
        <taxon>Spiralia</taxon>
        <taxon>Lophotrochozoa</taxon>
        <taxon>Mollusca</taxon>
        <taxon>Cephalopoda</taxon>
        <taxon>Coleoidea</taxon>
        <taxon>Octopodiformes</taxon>
        <taxon>Octopoda</taxon>
        <taxon>Incirrata</taxon>
        <taxon>Octopodidae</taxon>
        <taxon>Octopus</taxon>
    </lineage>
</organism>
<name>A0A0L8HTL5_OCTBM</name>
<feature type="non-terminal residue" evidence="1">
    <location>
        <position position="1"/>
    </location>
</feature>
<accession>A0A0L8HTL5</accession>
<proteinExistence type="predicted"/>
<reference evidence="1" key="1">
    <citation type="submission" date="2015-07" db="EMBL/GenBank/DDBJ databases">
        <title>MeaNS - Measles Nucleotide Surveillance Program.</title>
        <authorList>
            <person name="Tran T."/>
            <person name="Druce J."/>
        </authorList>
    </citation>
    <scope>NUCLEOTIDE SEQUENCE</scope>
    <source>
        <strain evidence="1">UCB-OBI-ISO-001</strain>
        <tissue evidence="1">Gonad</tissue>
    </source>
</reference>